<reference evidence="2 3" key="1">
    <citation type="journal article" date="2019" name="Int. J. Syst. Evol. Microbiol.">
        <title>The Global Catalogue of Microorganisms (GCM) 10K type strain sequencing project: providing services to taxonomists for standard genome sequencing and annotation.</title>
        <authorList>
            <consortium name="The Broad Institute Genomics Platform"/>
            <consortium name="The Broad Institute Genome Sequencing Center for Infectious Disease"/>
            <person name="Wu L."/>
            <person name="Ma J."/>
        </authorList>
    </citation>
    <scope>NUCLEOTIDE SEQUENCE [LARGE SCALE GENOMIC DNA]</scope>
    <source>
        <strain evidence="2 3">JCM 16013</strain>
    </source>
</reference>
<evidence type="ECO:0000313" key="3">
    <source>
        <dbReference type="Proteomes" id="UP001499854"/>
    </source>
</evidence>
<gene>
    <name evidence="2" type="ORF">GCM10009838_61480</name>
</gene>
<evidence type="ECO:0000256" key="1">
    <source>
        <dbReference type="SAM" id="MobiDB-lite"/>
    </source>
</evidence>
<dbReference type="EMBL" id="BAAAQM010000043">
    <property type="protein sequence ID" value="GAA1990101.1"/>
    <property type="molecule type" value="Genomic_DNA"/>
</dbReference>
<protein>
    <submittedName>
        <fullName evidence="2">Uncharacterized protein</fullName>
    </submittedName>
</protein>
<dbReference type="RefSeq" id="WP_344660657.1">
    <property type="nucleotide sequence ID" value="NZ_BAAAQM010000043.1"/>
</dbReference>
<proteinExistence type="predicted"/>
<dbReference type="Proteomes" id="UP001499854">
    <property type="component" value="Unassembled WGS sequence"/>
</dbReference>
<sequence>MDVWVEVTGGALVVVGFVVGGCTGALVDVGCGTGACVVGRGAGCVEVVPGFGAALVERADVTPGLPADEESGAGAPGPLGVPDGDPPDASATGALPPGADPVPAAGAVDAAFAPWAFDGSDPEVADFAEWEMTVVRANVVANPTCAVRHVSVDRRRSCESRRASRWPDEVMPASTAARMLRPR</sequence>
<accession>A0ABN2SR39</accession>
<name>A0ABN2SR39_9ACTN</name>
<feature type="region of interest" description="Disordered" evidence="1">
    <location>
        <begin position="63"/>
        <end position="100"/>
    </location>
</feature>
<feature type="compositionally biased region" description="Low complexity" evidence="1">
    <location>
        <begin position="72"/>
        <end position="100"/>
    </location>
</feature>
<organism evidence="2 3">
    <name type="scientific">Catenulispora subtropica</name>
    <dbReference type="NCBI Taxonomy" id="450798"/>
    <lineage>
        <taxon>Bacteria</taxon>
        <taxon>Bacillati</taxon>
        <taxon>Actinomycetota</taxon>
        <taxon>Actinomycetes</taxon>
        <taxon>Catenulisporales</taxon>
        <taxon>Catenulisporaceae</taxon>
        <taxon>Catenulispora</taxon>
    </lineage>
</organism>
<evidence type="ECO:0000313" key="2">
    <source>
        <dbReference type="EMBL" id="GAA1990101.1"/>
    </source>
</evidence>
<comment type="caution">
    <text evidence="2">The sequence shown here is derived from an EMBL/GenBank/DDBJ whole genome shotgun (WGS) entry which is preliminary data.</text>
</comment>
<keyword evidence="3" id="KW-1185">Reference proteome</keyword>